<dbReference type="EMBL" id="UGKQ01000007">
    <property type="protein sequence ID" value="STS82065.1"/>
    <property type="molecule type" value="Genomic_DNA"/>
</dbReference>
<protein>
    <submittedName>
        <fullName evidence="1">Putative phage tail protein</fullName>
    </submittedName>
</protein>
<proteinExistence type="predicted"/>
<dbReference type="Pfam" id="PF24622">
    <property type="entry name" value="TMP_4"/>
    <property type="match status" value="1"/>
</dbReference>
<gene>
    <name evidence="1" type="ORF">NCTC9140_03813</name>
</gene>
<evidence type="ECO:0000313" key="1">
    <source>
        <dbReference type="EMBL" id="STS82065.1"/>
    </source>
</evidence>
<accession>A0A377TQR5</accession>
<evidence type="ECO:0000313" key="2">
    <source>
        <dbReference type="Proteomes" id="UP000254938"/>
    </source>
</evidence>
<dbReference type="Proteomes" id="UP000254938">
    <property type="component" value="Unassembled WGS sequence"/>
</dbReference>
<sequence>MPFLRNIRHGSSNVLKSWLSYPSIAGNILKKNMTEIYSEINDRYKDPKSPKTPKGKAYTEDAATRLLDQINQQTAAMQYQLDASDKLSSATQARVKFEQQIAELKSKTQLTADQKSILSRSDEILQAYKQQEALQNSVKTLDDYRKMQEQVKTKDERTNDLLKTRLELLEKAKATGQLKPGEYEKTRQIFIKTPICSCPRRFVML</sequence>
<reference evidence="1 2" key="1">
    <citation type="submission" date="2018-06" db="EMBL/GenBank/DDBJ databases">
        <authorList>
            <consortium name="Pathogen Informatics"/>
            <person name="Doyle S."/>
        </authorList>
    </citation>
    <scope>NUCLEOTIDE SEQUENCE [LARGE SCALE GENOMIC DNA]</scope>
    <source>
        <strain evidence="1 2">NCTC9140</strain>
    </source>
</reference>
<dbReference type="AlphaFoldDB" id="A0A377TQR5"/>
<organism evidence="1 2">
    <name type="scientific">Klebsiella pneumoniae</name>
    <dbReference type="NCBI Taxonomy" id="573"/>
    <lineage>
        <taxon>Bacteria</taxon>
        <taxon>Pseudomonadati</taxon>
        <taxon>Pseudomonadota</taxon>
        <taxon>Gammaproteobacteria</taxon>
        <taxon>Enterobacterales</taxon>
        <taxon>Enterobacteriaceae</taxon>
        <taxon>Klebsiella/Raoultella group</taxon>
        <taxon>Klebsiella</taxon>
        <taxon>Klebsiella pneumoniae complex</taxon>
    </lineage>
</organism>
<name>A0A377TQR5_KLEPN</name>